<dbReference type="EMBL" id="ACLJ02000003">
    <property type="protein sequence ID" value="EFK54448.1"/>
    <property type="molecule type" value="Genomic_DNA"/>
</dbReference>
<organism evidence="3 4">
    <name type="scientific">Corynebacterium genitalium ATCC 33030</name>
    <dbReference type="NCBI Taxonomy" id="585529"/>
    <lineage>
        <taxon>Bacteria</taxon>
        <taxon>Bacillati</taxon>
        <taxon>Actinomycetota</taxon>
        <taxon>Actinomycetes</taxon>
        <taxon>Mycobacteriales</taxon>
        <taxon>Corynebacteriaceae</taxon>
        <taxon>Corynebacterium</taxon>
    </lineage>
</organism>
<name>D7WE94_9CORY</name>
<evidence type="ECO:0000259" key="2">
    <source>
        <dbReference type="SMART" id="SM00858"/>
    </source>
</evidence>
<accession>D7WE94</accession>
<evidence type="ECO:0000313" key="4">
    <source>
        <dbReference type="Proteomes" id="UP000004208"/>
    </source>
</evidence>
<sequence length="212" mass="21938">MDFLTLAPGYRRALALRRLTAALLLLAAALTTVTGRAANDPAVLAFTREVSPGEPLSADDVELQRMPEAIVPDGAFDQVSDVEGQIVASTASAGEVVTPTRLLGPDLVSALVPGDRADYTMVPVKLAEPDIIPMLHHGDRVSVVTINHGEQEGAARTIATNGVVVLAGGAEDSPAGSVLLLLLHDEAEAVAAASLSSPLAVVLTGERVRQDK</sequence>
<dbReference type="eggNOG" id="COG3745">
    <property type="taxonomic scope" value="Bacteria"/>
</dbReference>
<dbReference type="SMART" id="SM00858">
    <property type="entry name" value="SAF"/>
    <property type="match status" value="1"/>
</dbReference>
<gene>
    <name evidence="3" type="ORF">HMPREF0291_12106</name>
</gene>
<dbReference type="AlphaFoldDB" id="D7WE94"/>
<comment type="caution">
    <text evidence="3">The sequence shown here is derived from an EMBL/GenBank/DDBJ whole genome shotgun (WGS) entry which is preliminary data.</text>
</comment>
<evidence type="ECO:0000256" key="1">
    <source>
        <dbReference type="SAM" id="SignalP"/>
    </source>
</evidence>
<feature type="domain" description="SAF" evidence="2">
    <location>
        <begin position="41"/>
        <end position="103"/>
    </location>
</feature>
<dbReference type="Pfam" id="PF08666">
    <property type="entry name" value="SAF"/>
    <property type="match status" value="1"/>
</dbReference>
<keyword evidence="1" id="KW-0732">Signal</keyword>
<reference evidence="3" key="1">
    <citation type="submission" date="2010-06" db="EMBL/GenBank/DDBJ databases">
        <authorList>
            <person name="Muzny D."/>
            <person name="Qin X."/>
            <person name="Buhay C."/>
            <person name="Dugan-Rocha S."/>
            <person name="Ding Y."/>
            <person name="Chen G."/>
            <person name="Hawes A."/>
            <person name="Holder M."/>
            <person name="Jhangiani S."/>
            <person name="Johnson A."/>
            <person name="Khan Z."/>
            <person name="Li Z."/>
            <person name="Liu W."/>
            <person name="Liu X."/>
            <person name="Perez L."/>
            <person name="Shen H."/>
            <person name="Wang Q."/>
            <person name="Watt J."/>
            <person name="Xi L."/>
            <person name="Xin Y."/>
            <person name="Zhou J."/>
            <person name="Deng J."/>
            <person name="Jiang H."/>
            <person name="Liu Y."/>
            <person name="Qu J."/>
            <person name="Song X.-Z."/>
            <person name="Zhang L."/>
            <person name="Villasana D."/>
            <person name="Johnson A."/>
            <person name="Liu J."/>
            <person name="Liyanage D."/>
            <person name="Lorensuhewa L."/>
            <person name="Robinson T."/>
            <person name="Song A."/>
            <person name="Song B.-B."/>
            <person name="Dinh H."/>
            <person name="Thornton R."/>
            <person name="Coyle M."/>
            <person name="Francisco L."/>
            <person name="Jackson L."/>
            <person name="Javaid M."/>
            <person name="Korchina V."/>
            <person name="Kovar C."/>
            <person name="Mata R."/>
            <person name="Mathew T."/>
            <person name="Ngo R."/>
            <person name="Nguyen L."/>
            <person name="Nguyen N."/>
            <person name="Okwuonu G."/>
            <person name="Ongeri F."/>
            <person name="Pham C."/>
            <person name="Simmons D."/>
            <person name="Wilczek-Boney K."/>
            <person name="Hale W."/>
            <person name="Jakkamsetti A."/>
            <person name="Pham P."/>
            <person name="Ruth R."/>
            <person name="San Lucas F."/>
            <person name="Warren J."/>
            <person name="Zhang J."/>
            <person name="Zhao Z."/>
            <person name="Zhou C."/>
            <person name="Zhu D."/>
            <person name="Lee S."/>
            <person name="Bess C."/>
            <person name="Blankenburg K."/>
            <person name="Forbes L."/>
            <person name="Fu Q."/>
            <person name="Gubbala S."/>
            <person name="Hirani K."/>
            <person name="Jayaseelan J.C."/>
            <person name="Lara F."/>
            <person name="Munidasa M."/>
            <person name="Palculict T."/>
            <person name="Patil S."/>
            <person name="Pu L.-L."/>
            <person name="Saada N."/>
            <person name="Tang L."/>
            <person name="Weissenberger G."/>
            <person name="Zhu Y."/>
            <person name="Hemphill L."/>
            <person name="Shang Y."/>
            <person name="Youmans B."/>
            <person name="Ayvaz T."/>
            <person name="Ross M."/>
            <person name="Santibanez J."/>
            <person name="Aqrawi P."/>
            <person name="Gross S."/>
            <person name="Joshi V."/>
            <person name="Fowler G."/>
            <person name="Nazareth L."/>
            <person name="Reid J."/>
            <person name="Worley K."/>
            <person name="Petrosino J."/>
            <person name="Highlander S."/>
            <person name="Gibbs R."/>
        </authorList>
    </citation>
    <scope>NUCLEOTIDE SEQUENCE [LARGE SCALE GENOMIC DNA]</scope>
    <source>
        <strain evidence="3">ATCC 33030</strain>
    </source>
</reference>
<dbReference type="OrthoDB" id="4410346at2"/>
<feature type="signal peptide" evidence="1">
    <location>
        <begin position="1"/>
        <end position="37"/>
    </location>
</feature>
<proteinExistence type="predicted"/>
<dbReference type="Proteomes" id="UP000004208">
    <property type="component" value="Unassembled WGS sequence"/>
</dbReference>
<feature type="chain" id="PRO_5003108409" evidence="1">
    <location>
        <begin position="38"/>
        <end position="212"/>
    </location>
</feature>
<keyword evidence="4" id="KW-1185">Reference proteome</keyword>
<dbReference type="HOGENOM" id="CLU_088190_1_0_11"/>
<dbReference type="Gene3D" id="3.90.1210.10">
    <property type="entry name" value="Antifreeze-like/N-acetylneuraminic acid synthase C-terminal domain"/>
    <property type="match status" value="1"/>
</dbReference>
<dbReference type="InterPro" id="IPR013974">
    <property type="entry name" value="SAF"/>
</dbReference>
<evidence type="ECO:0000313" key="3">
    <source>
        <dbReference type="EMBL" id="EFK54448.1"/>
    </source>
</evidence>
<dbReference type="CDD" id="cd11614">
    <property type="entry name" value="SAF_CpaB_FlgA_like"/>
    <property type="match status" value="1"/>
</dbReference>
<dbReference type="STRING" id="585529.HMPREF0291_12106"/>
<protein>
    <submittedName>
        <fullName evidence="3">Flp pilus assembly protein CpaB</fullName>
    </submittedName>
</protein>
<dbReference type="RefSeq" id="WP_005291327.1">
    <property type="nucleotide sequence ID" value="NZ_CM000961.1"/>
</dbReference>